<dbReference type="AlphaFoldDB" id="A0AAE0UK83"/>
<name>A0AAE0UK83_9TELE</name>
<evidence type="ECO:0000313" key="1">
    <source>
        <dbReference type="EMBL" id="KAK3510044.1"/>
    </source>
</evidence>
<reference evidence="1" key="1">
    <citation type="submission" date="2023-06" db="EMBL/GenBank/DDBJ databases">
        <title>Male Hemibagrus guttatus genome.</title>
        <authorList>
            <person name="Bian C."/>
        </authorList>
    </citation>
    <scope>NUCLEOTIDE SEQUENCE</scope>
    <source>
        <strain evidence="1">Male_cb2023</strain>
        <tissue evidence="1">Muscle</tissue>
    </source>
</reference>
<dbReference type="Proteomes" id="UP001274896">
    <property type="component" value="Unassembled WGS sequence"/>
</dbReference>
<gene>
    <name evidence="1" type="ORF">QTP70_026699</name>
</gene>
<evidence type="ECO:0000313" key="2">
    <source>
        <dbReference type="Proteomes" id="UP001274896"/>
    </source>
</evidence>
<keyword evidence="2" id="KW-1185">Reference proteome</keyword>
<organism evidence="1 2">
    <name type="scientific">Hemibagrus guttatus</name>
    <dbReference type="NCBI Taxonomy" id="175788"/>
    <lineage>
        <taxon>Eukaryota</taxon>
        <taxon>Metazoa</taxon>
        <taxon>Chordata</taxon>
        <taxon>Craniata</taxon>
        <taxon>Vertebrata</taxon>
        <taxon>Euteleostomi</taxon>
        <taxon>Actinopterygii</taxon>
        <taxon>Neopterygii</taxon>
        <taxon>Teleostei</taxon>
        <taxon>Ostariophysi</taxon>
        <taxon>Siluriformes</taxon>
        <taxon>Bagridae</taxon>
        <taxon>Hemibagrus</taxon>
    </lineage>
</organism>
<comment type="caution">
    <text evidence="1">The sequence shown here is derived from an EMBL/GenBank/DDBJ whole genome shotgun (WGS) entry which is preliminary data.</text>
</comment>
<feature type="non-terminal residue" evidence="1">
    <location>
        <position position="1"/>
    </location>
</feature>
<accession>A0AAE0UK83</accession>
<proteinExistence type="predicted"/>
<dbReference type="EMBL" id="JAUCMX010000026">
    <property type="protein sequence ID" value="KAK3510044.1"/>
    <property type="molecule type" value="Genomic_DNA"/>
</dbReference>
<protein>
    <submittedName>
        <fullName evidence="1">Uncharacterized protein</fullName>
    </submittedName>
</protein>
<sequence length="59" mass="6827">QADPCTFYAHMVQDLHMNEAFCYEKSWNRHTGCLQKQSSKRMLNLQSGMLTVDDDAMEA</sequence>